<protein>
    <submittedName>
        <fullName evidence="2">Uncharacterized protein</fullName>
    </submittedName>
</protein>
<dbReference type="Proteomes" id="UP000198870">
    <property type="component" value="Unassembled WGS sequence"/>
</dbReference>
<dbReference type="RefSeq" id="WP_092214023.1">
    <property type="nucleotide sequence ID" value="NZ_FMUX01000020.1"/>
</dbReference>
<name>A0A1G5ILG2_9BACT</name>
<dbReference type="AlphaFoldDB" id="A0A1G5ILG2"/>
<feature type="signal peptide" evidence="1">
    <location>
        <begin position="1"/>
        <end position="20"/>
    </location>
</feature>
<sequence length="281" mass="31073">MMKKLILTLIFVLNVHTVFAEPDLETFLLLNMPSSDIVQADARKMDRRVQIYAKNQVSEDVVVVLYAATQTGPHPEDKGHTVYLSTVSISGNSPAILSSMDITDRLTSYTEYPGHFSEMDGVMDSFEMPGGKKGIHVNLWSVLAGFGHLSSSSDLFMSIQPDFSLQPVLSLPGSSSYSKVGFKMFSSCMAYLFYGDIDADSGNEILALDTQYRSEEPHDAHITLNPTMRVFKFNGQGYVPAGAINMFEEAKIDVKPFHFSKKIMYFNGPAALNSLFDCQGS</sequence>
<feature type="chain" id="PRO_5011511550" evidence="1">
    <location>
        <begin position="21"/>
        <end position="281"/>
    </location>
</feature>
<organism evidence="2 3">
    <name type="scientific">Desulfoluna spongiiphila</name>
    <dbReference type="NCBI Taxonomy" id="419481"/>
    <lineage>
        <taxon>Bacteria</taxon>
        <taxon>Pseudomonadati</taxon>
        <taxon>Thermodesulfobacteriota</taxon>
        <taxon>Desulfobacteria</taxon>
        <taxon>Desulfobacterales</taxon>
        <taxon>Desulfolunaceae</taxon>
        <taxon>Desulfoluna</taxon>
    </lineage>
</organism>
<keyword evidence="1" id="KW-0732">Signal</keyword>
<accession>A0A1G5ILG2</accession>
<evidence type="ECO:0000256" key="1">
    <source>
        <dbReference type="SAM" id="SignalP"/>
    </source>
</evidence>
<evidence type="ECO:0000313" key="3">
    <source>
        <dbReference type="Proteomes" id="UP000198870"/>
    </source>
</evidence>
<gene>
    <name evidence="2" type="ORF">SAMN05216233_120117</name>
</gene>
<evidence type="ECO:0000313" key="2">
    <source>
        <dbReference type="EMBL" id="SCY76956.1"/>
    </source>
</evidence>
<reference evidence="2 3" key="1">
    <citation type="submission" date="2016-10" db="EMBL/GenBank/DDBJ databases">
        <authorList>
            <person name="de Groot N.N."/>
        </authorList>
    </citation>
    <scope>NUCLEOTIDE SEQUENCE [LARGE SCALE GENOMIC DNA]</scope>
    <source>
        <strain evidence="2 3">AA1</strain>
    </source>
</reference>
<proteinExistence type="predicted"/>
<dbReference type="EMBL" id="FMUX01000020">
    <property type="protein sequence ID" value="SCY76956.1"/>
    <property type="molecule type" value="Genomic_DNA"/>
</dbReference>
<keyword evidence="3" id="KW-1185">Reference proteome</keyword>